<dbReference type="SMART" id="SM00963">
    <property type="entry name" value="SRP54_N"/>
    <property type="match status" value="1"/>
</dbReference>
<comment type="subcellular location">
    <subcellularLocation>
        <location evidence="1">Cell inner membrane</location>
        <topology evidence="1">Peripheral membrane protein</topology>
        <orientation evidence="1">Cytoplasmic side</orientation>
    </subcellularLocation>
    <subcellularLocation>
        <location evidence="10">Cytoplasm</location>
    </subcellularLocation>
    <text evidence="10">The SRP-RNC complex is targeted to the cytoplasmic membrane.</text>
</comment>
<keyword evidence="7 10" id="KW-0733">Signal recognition particle</keyword>
<dbReference type="SUPFAM" id="SSF52540">
    <property type="entry name" value="P-loop containing nucleoside triphosphate hydrolases"/>
    <property type="match status" value="1"/>
</dbReference>
<evidence type="ECO:0000313" key="14">
    <source>
        <dbReference type="Proteomes" id="UP000324065"/>
    </source>
</evidence>
<sequence>MFEGLSGRLGDVLEKLRGKGSITQDDVNAAMREVRIALLEADVALPVVKDFVNTVKERAVGQEVIKSVTPGQMVIKIVHDALVEMLSGRIGSQVEDEEDDAEARKRDRVAESLNLNATPPVPILMVGLQGSGKTTTSAKIGLRLKSAMRKKVLMASLDVQRPAAQHQLAVLGEQTGVDTLPIIMGQQPVQIARRALDEGRKGGYDVVILDTAGRLAIDEELMEEVAEVRKVTNPAETLLVTDAMIGQDAVTVATEFNDKVGISGIVLTRVDGDARGGAALSMRAITGRPIKLMGVGEKMDALEEFQADRIAGRILGMGDVVSLVEKAAQSIQMDEAEKIARRMEKGKFDLEDLLSQLRQVRRMGDIKGLLGLMPGVAKMKKQIDAANIDDSMIKRQEAVILSMTLRERRHPEIIKASRKKRIAAGAGTTVPEVNKLLKQHQQMAMMMKKMKKMGGMKGMAERMGGLFGGGAGGMGDMAGLGDMDPKELAAMAKKGELPPELAEQIADGKMPPGLGGDLGGGAGGAGLPPGLGSAAGLPGRSGLPTNLLTQRPKGRKR</sequence>
<comment type="similarity">
    <text evidence="2 10">Belongs to the GTP-binding SRP family. SRP54 subfamily.</text>
</comment>
<keyword evidence="8 10" id="KW-0687">Ribonucleoprotein</keyword>
<evidence type="ECO:0000256" key="4">
    <source>
        <dbReference type="ARBA" id="ARBA00022801"/>
    </source>
</evidence>
<evidence type="ECO:0000256" key="11">
    <source>
        <dbReference type="SAM" id="MobiDB-lite"/>
    </source>
</evidence>
<evidence type="ECO:0000256" key="10">
    <source>
        <dbReference type="HAMAP-Rule" id="MF_00306"/>
    </source>
</evidence>
<dbReference type="Pfam" id="PF00448">
    <property type="entry name" value="SRP54"/>
    <property type="match status" value="1"/>
</dbReference>
<evidence type="ECO:0000256" key="6">
    <source>
        <dbReference type="ARBA" id="ARBA00023134"/>
    </source>
</evidence>
<dbReference type="RefSeq" id="WP_150063113.1">
    <property type="nucleotide sequence ID" value="NZ_JACHII010000004.1"/>
</dbReference>
<evidence type="ECO:0000256" key="9">
    <source>
        <dbReference type="ARBA" id="ARBA00048027"/>
    </source>
</evidence>
<accession>A0A5M6I980</accession>
<dbReference type="GO" id="GO:0048500">
    <property type="term" value="C:signal recognition particle"/>
    <property type="evidence" value="ECO:0007669"/>
    <property type="project" value="UniProtKB-UniRule"/>
</dbReference>
<evidence type="ECO:0000259" key="12">
    <source>
        <dbReference type="PROSITE" id="PS00300"/>
    </source>
</evidence>
<comment type="subunit">
    <text evidence="10">Part of the signal recognition particle protein translocation system, which is composed of SRP and FtsY. SRP is a ribonucleoprotein composed of Ffh and a 4.5S RNA molecule.</text>
</comment>
<dbReference type="GO" id="GO:0003924">
    <property type="term" value="F:GTPase activity"/>
    <property type="evidence" value="ECO:0007669"/>
    <property type="project" value="UniProtKB-UniRule"/>
</dbReference>
<dbReference type="InterPro" id="IPR013822">
    <property type="entry name" value="Signal_recog_particl_SRP54_hlx"/>
</dbReference>
<dbReference type="Gene3D" id="3.40.50.300">
    <property type="entry name" value="P-loop containing nucleotide triphosphate hydrolases"/>
    <property type="match status" value="1"/>
</dbReference>
<feature type="binding site" evidence="10">
    <location>
        <begin position="210"/>
        <end position="214"/>
    </location>
    <ligand>
        <name>GTP</name>
        <dbReference type="ChEBI" id="CHEBI:37565"/>
    </ligand>
</feature>
<keyword evidence="6 10" id="KW-0342">GTP-binding</keyword>
<dbReference type="InterPro" id="IPR004125">
    <property type="entry name" value="Signal_recog_particle_SRP54_M"/>
</dbReference>
<dbReference type="AlphaFoldDB" id="A0A5M6I980"/>
<keyword evidence="3 10" id="KW-0547">Nucleotide-binding</keyword>
<comment type="caution">
    <text evidence="13">The sequence shown here is derived from an EMBL/GenBank/DDBJ whole genome shotgun (WGS) entry which is preliminary data.</text>
</comment>
<dbReference type="InterPro" id="IPR022941">
    <property type="entry name" value="SRP54"/>
</dbReference>
<evidence type="ECO:0000256" key="3">
    <source>
        <dbReference type="ARBA" id="ARBA00022741"/>
    </source>
</evidence>
<keyword evidence="4 10" id="KW-0378">Hydrolase</keyword>
<keyword evidence="14" id="KW-1185">Reference proteome</keyword>
<dbReference type="PANTHER" id="PTHR11564">
    <property type="entry name" value="SIGNAL RECOGNITION PARTICLE 54K PROTEIN SRP54"/>
    <property type="match status" value="1"/>
</dbReference>
<dbReference type="Pfam" id="PF02978">
    <property type="entry name" value="SRP_SPB"/>
    <property type="match status" value="1"/>
</dbReference>
<dbReference type="InterPro" id="IPR036891">
    <property type="entry name" value="Signal_recog_part_SRP54_M_sf"/>
</dbReference>
<dbReference type="Proteomes" id="UP000324065">
    <property type="component" value="Unassembled WGS sequence"/>
</dbReference>
<dbReference type="InterPro" id="IPR003593">
    <property type="entry name" value="AAA+_ATPase"/>
</dbReference>
<dbReference type="EMBL" id="VWPJ01000014">
    <property type="protein sequence ID" value="KAA5604781.1"/>
    <property type="molecule type" value="Genomic_DNA"/>
</dbReference>
<dbReference type="SMART" id="SM00382">
    <property type="entry name" value="AAA"/>
    <property type="match status" value="1"/>
</dbReference>
<reference evidence="13 14" key="1">
    <citation type="submission" date="2019-09" db="EMBL/GenBank/DDBJ databases">
        <title>Genome sequence of Roseospira marina, one of the more divergent members of the non-sulfur purple photosynthetic bacterial family, the Rhodospirillaceae.</title>
        <authorList>
            <person name="Meyer T."/>
            <person name="Kyndt J."/>
        </authorList>
    </citation>
    <scope>NUCLEOTIDE SEQUENCE [LARGE SCALE GENOMIC DNA]</scope>
    <source>
        <strain evidence="13 14">DSM 15113</strain>
    </source>
</reference>
<dbReference type="Gene3D" id="1.20.120.140">
    <property type="entry name" value="Signal recognition particle SRP54, nucleotide-binding domain"/>
    <property type="match status" value="1"/>
</dbReference>
<dbReference type="PANTHER" id="PTHR11564:SF5">
    <property type="entry name" value="SIGNAL RECOGNITION PARTICLE SUBUNIT SRP54"/>
    <property type="match status" value="1"/>
</dbReference>
<dbReference type="Pfam" id="PF02881">
    <property type="entry name" value="SRP54_N"/>
    <property type="match status" value="1"/>
</dbReference>
<comment type="domain">
    <text evidence="10">Composed of three domains: the N-terminal N domain, which is responsible for interactions with the ribosome, the central G domain, which binds GTP, and the C-terminal M domain, which binds the RNA and the signal sequence of the RNC.</text>
</comment>
<keyword evidence="10" id="KW-0963">Cytoplasm</keyword>
<feature type="binding site" evidence="10">
    <location>
        <begin position="268"/>
        <end position="271"/>
    </location>
    <ligand>
        <name>GTP</name>
        <dbReference type="ChEBI" id="CHEBI:37565"/>
    </ligand>
</feature>
<name>A0A5M6I980_9PROT</name>
<dbReference type="SMART" id="SM00962">
    <property type="entry name" value="SRP54"/>
    <property type="match status" value="1"/>
</dbReference>
<dbReference type="OrthoDB" id="9804720at2"/>
<feature type="domain" description="SRP54-type proteins GTP-binding" evidence="12">
    <location>
        <begin position="289"/>
        <end position="302"/>
    </location>
</feature>
<protein>
    <recommendedName>
        <fullName evidence="10">Signal recognition particle protein</fullName>
        <ecNumber evidence="10">3.6.5.4</ecNumber>
    </recommendedName>
    <alternativeName>
        <fullName evidence="10">Fifty-four homolog</fullName>
    </alternativeName>
</protein>
<dbReference type="InterPro" id="IPR000897">
    <property type="entry name" value="SRP54_GTPase_dom"/>
</dbReference>
<dbReference type="GO" id="GO:0006614">
    <property type="term" value="P:SRP-dependent cotranslational protein targeting to membrane"/>
    <property type="evidence" value="ECO:0007669"/>
    <property type="project" value="InterPro"/>
</dbReference>
<dbReference type="PROSITE" id="PS00300">
    <property type="entry name" value="SRP54"/>
    <property type="match status" value="1"/>
</dbReference>
<feature type="region of interest" description="Disordered" evidence="11">
    <location>
        <begin position="505"/>
        <end position="557"/>
    </location>
</feature>
<dbReference type="GO" id="GO:0008312">
    <property type="term" value="F:7S RNA binding"/>
    <property type="evidence" value="ECO:0007669"/>
    <property type="project" value="InterPro"/>
</dbReference>
<proteinExistence type="inferred from homology"/>
<feature type="compositionally biased region" description="Gly residues" evidence="11">
    <location>
        <begin position="513"/>
        <end position="529"/>
    </location>
</feature>
<evidence type="ECO:0000256" key="7">
    <source>
        <dbReference type="ARBA" id="ARBA00023135"/>
    </source>
</evidence>
<feature type="binding site" evidence="10">
    <location>
        <begin position="127"/>
        <end position="134"/>
    </location>
    <ligand>
        <name>GTP</name>
        <dbReference type="ChEBI" id="CHEBI:37565"/>
    </ligand>
</feature>
<dbReference type="InterPro" id="IPR027417">
    <property type="entry name" value="P-loop_NTPase"/>
</dbReference>
<dbReference type="SUPFAM" id="SSF47446">
    <property type="entry name" value="Signal peptide-binding domain"/>
    <property type="match status" value="1"/>
</dbReference>
<evidence type="ECO:0000256" key="2">
    <source>
        <dbReference type="ARBA" id="ARBA00005450"/>
    </source>
</evidence>
<comment type="function">
    <text evidence="10">Involved in targeting and insertion of nascent membrane proteins into the cytoplasmic membrane. Binds to the hydrophobic signal sequence of the ribosome-nascent chain (RNC) as it emerges from the ribosomes. The SRP-RNC complex is then targeted to the cytoplasmic membrane where it interacts with the SRP receptor FtsY. Interaction with FtsY leads to the transfer of the RNC complex to the Sec translocase for insertion into the membrane, the hydrolysis of GTP by both Ffh and FtsY, and the dissociation of the SRP-FtsY complex into the individual components.</text>
</comment>
<dbReference type="InterPro" id="IPR004780">
    <property type="entry name" value="SRP"/>
</dbReference>
<organism evidence="13 14">
    <name type="scientific">Roseospira marina</name>
    <dbReference type="NCBI Taxonomy" id="140057"/>
    <lineage>
        <taxon>Bacteria</taxon>
        <taxon>Pseudomonadati</taxon>
        <taxon>Pseudomonadota</taxon>
        <taxon>Alphaproteobacteria</taxon>
        <taxon>Rhodospirillales</taxon>
        <taxon>Rhodospirillaceae</taxon>
        <taxon>Roseospira</taxon>
    </lineage>
</organism>
<evidence type="ECO:0000256" key="1">
    <source>
        <dbReference type="ARBA" id="ARBA00004515"/>
    </source>
</evidence>
<dbReference type="EC" id="3.6.5.4" evidence="10"/>
<evidence type="ECO:0000256" key="5">
    <source>
        <dbReference type="ARBA" id="ARBA00022884"/>
    </source>
</evidence>
<dbReference type="NCBIfam" id="TIGR00959">
    <property type="entry name" value="ffh"/>
    <property type="match status" value="1"/>
</dbReference>
<dbReference type="GO" id="GO:0005886">
    <property type="term" value="C:plasma membrane"/>
    <property type="evidence" value="ECO:0007669"/>
    <property type="project" value="UniProtKB-SubCell"/>
</dbReference>
<keyword evidence="5 10" id="KW-0694">RNA-binding</keyword>
<gene>
    <name evidence="10" type="primary">ffh</name>
    <name evidence="13" type="ORF">F1188_14300</name>
</gene>
<comment type="catalytic activity">
    <reaction evidence="9 10">
        <text>GTP + H2O = GDP + phosphate + H(+)</text>
        <dbReference type="Rhea" id="RHEA:19669"/>
        <dbReference type="ChEBI" id="CHEBI:15377"/>
        <dbReference type="ChEBI" id="CHEBI:15378"/>
        <dbReference type="ChEBI" id="CHEBI:37565"/>
        <dbReference type="ChEBI" id="CHEBI:43474"/>
        <dbReference type="ChEBI" id="CHEBI:58189"/>
        <dbReference type="EC" id="3.6.5.4"/>
    </reaction>
</comment>
<dbReference type="GO" id="GO:0005525">
    <property type="term" value="F:GTP binding"/>
    <property type="evidence" value="ECO:0007669"/>
    <property type="project" value="UniProtKB-UniRule"/>
</dbReference>
<dbReference type="Gene3D" id="1.10.260.30">
    <property type="entry name" value="Signal recognition particle, SRP54 subunit, M-domain"/>
    <property type="match status" value="1"/>
</dbReference>
<evidence type="ECO:0000256" key="8">
    <source>
        <dbReference type="ARBA" id="ARBA00023274"/>
    </source>
</evidence>
<evidence type="ECO:0000313" key="13">
    <source>
        <dbReference type="EMBL" id="KAA5604781.1"/>
    </source>
</evidence>
<dbReference type="InterPro" id="IPR042101">
    <property type="entry name" value="SRP54_N_sf"/>
</dbReference>
<dbReference type="HAMAP" id="MF_00306">
    <property type="entry name" value="SRP54"/>
    <property type="match status" value="1"/>
</dbReference>
<dbReference type="CDD" id="cd18539">
    <property type="entry name" value="SRP_G"/>
    <property type="match status" value="1"/>
</dbReference>